<dbReference type="PANTHER" id="PTHR34504">
    <property type="entry name" value="ANTITOXIN HICB"/>
    <property type="match status" value="1"/>
</dbReference>
<dbReference type="InterPro" id="IPR035069">
    <property type="entry name" value="TTHA1013/TTHA0281-like"/>
</dbReference>
<gene>
    <name evidence="1" type="ORF">CRENPOLYSF1_450006</name>
</gene>
<evidence type="ECO:0000313" key="1">
    <source>
        <dbReference type="EMBL" id="SJM93632.1"/>
    </source>
</evidence>
<protein>
    <recommendedName>
        <fullName evidence="3">HicB-like antitoxin of toxin-antitoxin system domain-containing protein</fullName>
    </recommendedName>
</protein>
<evidence type="ECO:0000313" key="2">
    <source>
        <dbReference type="Proteomes" id="UP000195667"/>
    </source>
</evidence>
<dbReference type="AlphaFoldDB" id="A0A1R4HBJ4"/>
<dbReference type="EMBL" id="FUKI01000121">
    <property type="protein sequence ID" value="SJM93632.1"/>
    <property type="molecule type" value="Genomic_DNA"/>
</dbReference>
<organism evidence="1 2">
    <name type="scientific">Crenothrix polyspora</name>
    <dbReference type="NCBI Taxonomy" id="360316"/>
    <lineage>
        <taxon>Bacteria</taxon>
        <taxon>Pseudomonadati</taxon>
        <taxon>Pseudomonadota</taxon>
        <taxon>Gammaproteobacteria</taxon>
        <taxon>Methylococcales</taxon>
        <taxon>Crenotrichaceae</taxon>
        <taxon>Crenothrix</taxon>
    </lineage>
</organism>
<sequence>MQNHFTAVFRKFPEGYVAFIEELPGANTQGATLEEARTNLAEAVTLVLEANRALAEEELQGIEVIREPFLLVA</sequence>
<dbReference type="Proteomes" id="UP000195667">
    <property type="component" value="Unassembled WGS sequence"/>
</dbReference>
<name>A0A1R4HBJ4_9GAMM</name>
<dbReference type="SUPFAM" id="SSF143100">
    <property type="entry name" value="TTHA1013/TTHA0281-like"/>
    <property type="match status" value="1"/>
</dbReference>
<proteinExistence type="predicted"/>
<dbReference type="InterPro" id="IPR051404">
    <property type="entry name" value="TA_system_antitoxin"/>
</dbReference>
<dbReference type="PANTHER" id="PTHR34504:SF2">
    <property type="entry name" value="UPF0150 PROTEIN SSL0259"/>
    <property type="match status" value="1"/>
</dbReference>
<evidence type="ECO:0008006" key="3">
    <source>
        <dbReference type="Google" id="ProtNLM"/>
    </source>
</evidence>
<reference evidence="2" key="1">
    <citation type="submission" date="2017-02" db="EMBL/GenBank/DDBJ databases">
        <authorList>
            <person name="Daims H."/>
        </authorList>
    </citation>
    <scope>NUCLEOTIDE SEQUENCE [LARGE SCALE GENOMIC DNA]</scope>
</reference>
<dbReference type="OrthoDB" id="5419659at2"/>
<keyword evidence="2" id="KW-1185">Reference proteome</keyword>
<accession>A0A1R4HBJ4</accession>
<dbReference type="RefSeq" id="WP_087143939.1">
    <property type="nucleotide sequence ID" value="NZ_FUKI01000121.1"/>
</dbReference>
<dbReference type="Gene3D" id="3.30.160.250">
    <property type="match status" value="1"/>
</dbReference>